<evidence type="ECO:0000256" key="1">
    <source>
        <dbReference type="SAM" id="Phobius"/>
    </source>
</evidence>
<gene>
    <name evidence="2" type="ORF">METZ01_LOCUS416214</name>
</gene>
<keyword evidence="1" id="KW-0472">Membrane</keyword>
<keyword evidence="1" id="KW-1133">Transmembrane helix</keyword>
<feature type="transmembrane region" description="Helical" evidence="1">
    <location>
        <begin position="12"/>
        <end position="30"/>
    </location>
</feature>
<accession>A0A382WXS9</accession>
<reference evidence="2" key="1">
    <citation type="submission" date="2018-05" db="EMBL/GenBank/DDBJ databases">
        <authorList>
            <person name="Lanie J.A."/>
            <person name="Ng W.-L."/>
            <person name="Kazmierczak K.M."/>
            <person name="Andrzejewski T.M."/>
            <person name="Davidsen T.M."/>
            <person name="Wayne K.J."/>
            <person name="Tettelin H."/>
            <person name="Glass J.I."/>
            <person name="Rusch D."/>
            <person name="Podicherti R."/>
            <person name="Tsui H.-C.T."/>
            <person name="Winkler M.E."/>
        </authorList>
    </citation>
    <scope>NUCLEOTIDE SEQUENCE</scope>
</reference>
<proteinExistence type="predicted"/>
<keyword evidence="1" id="KW-0812">Transmembrane</keyword>
<sequence length="31" mass="3614">MIHPDYIRMNRIIAGLTLAFSFLIYLLTMAD</sequence>
<dbReference type="AlphaFoldDB" id="A0A382WXS9"/>
<evidence type="ECO:0000313" key="2">
    <source>
        <dbReference type="EMBL" id="SVD63360.1"/>
    </source>
</evidence>
<feature type="non-terminal residue" evidence="2">
    <location>
        <position position="31"/>
    </location>
</feature>
<dbReference type="EMBL" id="UINC01163189">
    <property type="protein sequence ID" value="SVD63360.1"/>
    <property type="molecule type" value="Genomic_DNA"/>
</dbReference>
<protein>
    <submittedName>
        <fullName evidence="2">Uncharacterized protein</fullName>
    </submittedName>
</protein>
<organism evidence="2">
    <name type="scientific">marine metagenome</name>
    <dbReference type="NCBI Taxonomy" id="408172"/>
    <lineage>
        <taxon>unclassified sequences</taxon>
        <taxon>metagenomes</taxon>
        <taxon>ecological metagenomes</taxon>
    </lineage>
</organism>
<name>A0A382WXS9_9ZZZZ</name>